<dbReference type="Proteomes" id="UP000250321">
    <property type="component" value="Unassembled WGS sequence"/>
</dbReference>
<feature type="region of interest" description="Disordered" evidence="1">
    <location>
        <begin position="1"/>
        <end position="54"/>
    </location>
</feature>
<organism evidence="2 3">
    <name type="scientific">Prunus yedoensis var. nudiflora</name>
    <dbReference type="NCBI Taxonomy" id="2094558"/>
    <lineage>
        <taxon>Eukaryota</taxon>
        <taxon>Viridiplantae</taxon>
        <taxon>Streptophyta</taxon>
        <taxon>Embryophyta</taxon>
        <taxon>Tracheophyta</taxon>
        <taxon>Spermatophyta</taxon>
        <taxon>Magnoliopsida</taxon>
        <taxon>eudicotyledons</taxon>
        <taxon>Gunneridae</taxon>
        <taxon>Pentapetalae</taxon>
        <taxon>rosids</taxon>
        <taxon>fabids</taxon>
        <taxon>Rosales</taxon>
        <taxon>Rosaceae</taxon>
        <taxon>Amygdaloideae</taxon>
        <taxon>Amygdaleae</taxon>
        <taxon>Prunus</taxon>
    </lineage>
</organism>
<dbReference type="AlphaFoldDB" id="A0A314YPL9"/>
<accession>A0A314YPL9</accession>
<keyword evidence="3" id="KW-1185">Reference proteome</keyword>
<sequence>MQNRCILRGNKNHSSLTTTGMLSSMPISGNHLKDTNPPPSVNTSPIGASTSLDEDSSMETILETQEFMQTSNPRRRAIGTKRAKELIEVSTQEGRELNEVMKSYKYEILERKELKIMLKDASTILTLVRR</sequence>
<reference evidence="2 3" key="1">
    <citation type="submission" date="2018-02" db="EMBL/GenBank/DDBJ databases">
        <title>Draft genome of wild Prunus yedoensis var. nudiflora.</title>
        <authorList>
            <person name="Baek S."/>
            <person name="Kim J.-H."/>
            <person name="Choi K."/>
            <person name="Kim G.-B."/>
            <person name="Cho A."/>
            <person name="Jang H."/>
            <person name="Shin C.-H."/>
            <person name="Yu H.-J."/>
            <person name="Mun J.-H."/>
        </authorList>
    </citation>
    <scope>NUCLEOTIDE SEQUENCE [LARGE SCALE GENOMIC DNA]</scope>
    <source>
        <strain evidence="3">cv. Jeju island</strain>
        <tissue evidence="2">Leaf</tissue>
    </source>
</reference>
<feature type="compositionally biased region" description="Low complexity" evidence="1">
    <location>
        <begin position="14"/>
        <end position="25"/>
    </location>
</feature>
<feature type="compositionally biased region" description="Polar residues" evidence="1">
    <location>
        <begin position="41"/>
        <end position="51"/>
    </location>
</feature>
<gene>
    <name evidence="2" type="ORF">Pyn_23274</name>
</gene>
<comment type="caution">
    <text evidence="2">The sequence shown here is derived from an EMBL/GenBank/DDBJ whole genome shotgun (WGS) entry which is preliminary data.</text>
</comment>
<evidence type="ECO:0000256" key="1">
    <source>
        <dbReference type="SAM" id="MobiDB-lite"/>
    </source>
</evidence>
<name>A0A314YPL9_PRUYE</name>
<evidence type="ECO:0000313" key="3">
    <source>
        <dbReference type="Proteomes" id="UP000250321"/>
    </source>
</evidence>
<dbReference type="EMBL" id="PJQY01000505">
    <property type="protein sequence ID" value="PQQ10445.1"/>
    <property type="molecule type" value="Genomic_DNA"/>
</dbReference>
<protein>
    <submittedName>
        <fullName evidence="2">Uncharacterized protein</fullName>
    </submittedName>
</protein>
<proteinExistence type="predicted"/>
<evidence type="ECO:0000313" key="2">
    <source>
        <dbReference type="EMBL" id="PQQ10445.1"/>
    </source>
</evidence>